<feature type="binding site" evidence="9">
    <location>
        <position position="4"/>
    </location>
    <ligand>
        <name>Zn(2+)</name>
        <dbReference type="ChEBI" id="CHEBI:29105"/>
        <label>1</label>
    </ligand>
</feature>
<dbReference type="PANTHER" id="PTHR11239">
    <property type="entry name" value="DNA-DIRECTED RNA POLYMERASE"/>
    <property type="match status" value="1"/>
</dbReference>
<feature type="binding site" evidence="9">
    <location>
        <position position="101"/>
    </location>
    <ligand>
        <name>Zn(2+)</name>
        <dbReference type="ChEBI" id="CHEBI:29105"/>
        <label>2</label>
    </ligand>
</feature>
<evidence type="ECO:0000256" key="9">
    <source>
        <dbReference type="PIRSR" id="PIRSR005586-1"/>
    </source>
</evidence>
<dbReference type="PIRSF" id="PIRSF005586">
    <property type="entry name" value="RNApol_RpoM"/>
    <property type="match status" value="1"/>
</dbReference>
<keyword evidence="3 9" id="KW-0479">Metal-binding</keyword>
<sequence>MEFCPICANMLQFGLELGNGRFRCLTCPYVCFIQNKAKIRNEKILTKKDMDIIVSENDGLERMPHTEATCPNCHHDRAAFYEQQTRSADEPATLFFTCLQCKHKWNQ</sequence>
<evidence type="ECO:0000313" key="13">
    <source>
        <dbReference type="EnsemblPlants" id="Kaladp0055s0519.1.v1.1"/>
    </source>
</evidence>
<evidence type="ECO:0000256" key="1">
    <source>
        <dbReference type="ARBA" id="ARBA00004123"/>
    </source>
</evidence>
<feature type="domain" description="TFIIS-type" evidence="12">
    <location>
        <begin position="66"/>
        <end position="106"/>
    </location>
</feature>
<dbReference type="InterPro" id="IPR001529">
    <property type="entry name" value="Zn_ribbon_RPB9"/>
</dbReference>
<evidence type="ECO:0000256" key="6">
    <source>
        <dbReference type="ARBA" id="ARBA00023015"/>
    </source>
</evidence>
<dbReference type="Proteomes" id="UP000594263">
    <property type="component" value="Unplaced"/>
</dbReference>
<keyword evidence="4 10" id="KW-0863">Zinc-finger</keyword>
<dbReference type="EnsemblPlants" id="Kaladp0055s0519.1.v1.1">
    <property type="protein sequence ID" value="Kaladp0055s0519.1.v1.1"/>
    <property type="gene ID" value="Kaladp0055s0519.v1.1"/>
</dbReference>
<dbReference type="InterPro" id="IPR001222">
    <property type="entry name" value="Znf_TFIIS"/>
</dbReference>
<dbReference type="InterPro" id="IPR006288">
    <property type="entry name" value="TFS"/>
</dbReference>
<evidence type="ECO:0000256" key="2">
    <source>
        <dbReference type="ARBA" id="ARBA00022478"/>
    </source>
</evidence>
<dbReference type="AlphaFoldDB" id="A0A7N0U6T5"/>
<feature type="binding site" evidence="9">
    <location>
        <position position="27"/>
    </location>
    <ligand>
        <name>Zn(2+)</name>
        <dbReference type="ChEBI" id="CHEBI:29105"/>
        <label>1</label>
    </ligand>
</feature>
<dbReference type="SMART" id="SM00440">
    <property type="entry name" value="ZnF_C2C2"/>
    <property type="match status" value="1"/>
</dbReference>
<dbReference type="PROSITE" id="PS51133">
    <property type="entry name" value="ZF_TFIIS_2"/>
    <property type="match status" value="1"/>
</dbReference>
<dbReference type="SMART" id="SM00661">
    <property type="entry name" value="RPOL9"/>
    <property type="match status" value="1"/>
</dbReference>
<dbReference type="GO" id="GO:0008270">
    <property type="term" value="F:zinc ion binding"/>
    <property type="evidence" value="ECO:0007669"/>
    <property type="project" value="UniProtKB-KW"/>
</dbReference>
<comment type="subcellular location">
    <subcellularLocation>
        <location evidence="1 8">Nucleus</location>
    </subcellularLocation>
</comment>
<dbReference type="InterPro" id="IPR034014">
    <property type="entry name" value="Zn_ribbon_RPC11_C"/>
</dbReference>
<dbReference type="Gene3D" id="2.20.25.10">
    <property type="match status" value="1"/>
</dbReference>
<keyword evidence="7 8" id="KW-0539">Nucleus</keyword>
<evidence type="ECO:0000259" key="12">
    <source>
        <dbReference type="PROSITE" id="PS51133"/>
    </source>
</evidence>
<evidence type="ECO:0000256" key="8">
    <source>
        <dbReference type="PIRNR" id="PIRNR005586"/>
    </source>
</evidence>
<dbReference type="CDD" id="cd10509">
    <property type="entry name" value="Zn-ribbon_RPC11"/>
    <property type="match status" value="1"/>
</dbReference>
<feature type="zinc finger region" description="C4-type" evidence="10">
    <location>
        <begin position="4"/>
        <end position="27"/>
    </location>
</feature>
<feature type="binding site" evidence="9">
    <location>
        <position position="98"/>
    </location>
    <ligand>
        <name>Zn(2+)</name>
        <dbReference type="ChEBI" id="CHEBI:29105"/>
        <label>2</label>
    </ligand>
</feature>
<dbReference type="Pfam" id="PF01096">
    <property type="entry name" value="Zn_ribbon_TFIIS"/>
    <property type="match status" value="1"/>
</dbReference>
<dbReference type="GO" id="GO:0003899">
    <property type="term" value="F:DNA-directed RNA polymerase activity"/>
    <property type="evidence" value="ECO:0007669"/>
    <property type="project" value="InterPro"/>
</dbReference>
<accession>A0A7N0U6T5</accession>
<dbReference type="GO" id="GO:0005666">
    <property type="term" value="C:RNA polymerase III complex"/>
    <property type="evidence" value="ECO:0007669"/>
    <property type="project" value="TreeGrafter"/>
</dbReference>
<dbReference type="GO" id="GO:0006355">
    <property type="term" value="P:regulation of DNA-templated transcription"/>
    <property type="evidence" value="ECO:0007669"/>
    <property type="project" value="InterPro"/>
</dbReference>
<keyword evidence="5 9" id="KW-0862">Zinc</keyword>
<keyword evidence="14" id="KW-1185">Reference proteome</keyword>
<feature type="binding site" evidence="9">
    <location>
        <position position="73"/>
    </location>
    <ligand>
        <name>Zn(2+)</name>
        <dbReference type="ChEBI" id="CHEBI:29105"/>
        <label>2</label>
    </ligand>
</feature>
<protein>
    <recommendedName>
        <fullName evidence="8">DNA-directed RNA polymerase subunit</fullName>
    </recommendedName>
</protein>
<evidence type="ECO:0000256" key="11">
    <source>
        <dbReference type="RuleBase" id="RU003474"/>
    </source>
</evidence>
<comment type="similarity">
    <text evidence="8 11">Belongs to the archaeal rpoM/eukaryotic RPA12/RPB9/RPC11 RNA polymerase family.</text>
</comment>
<dbReference type="InterPro" id="IPR012164">
    <property type="entry name" value="Rpa12/Rpb9/Rpc10/TFS"/>
</dbReference>
<dbReference type="GO" id="GO:0003676">
    <property type="term" value="F:nucleic acid binding"/>
    <property type="evidence" value="ECO:0007669"/>
    <property type="project" value="InterPro"/>
</dbReference>
<evidence type="ECO:0000256" key="3">
    <source>
        <dbReference type="ARBA" id="ARBA00022723"/>
    </source>
</evidence>
<keyword evidence="2 8" id="KW-0240">DNA-directed RNA polymerase</keyword>
<evidence type="ECO:0000256" key="10">
    <source>
        <dbReference type="PIRSR" id="PIRSR005586-2"/>
    </source>
</evidence>
<feature type="binding site" evidence="9">
    <location>
        <position position="7"/>
    </location>
    <ligand>
        <name>Zn(2+)</name>
        <dbReference type="ChEBI" id="CHEBI:29105"/>
        <label>1</label>
    </ligand>
</feature>
<comment type="function">
    <text evidence="8">DNA-dependent RNA polymerase catalyzes the transcription of DNA into RNA using the four ribonucleoside triphosphates as substrates.</text>
</comment>
<reference evidence="13" key="1">
    <citation type="submission" date="2021-01" db="UniProtKB">
        <authorList>
            <consortium name="EnsemblPlants"/>
        </authorList>
    </citation>
    <scope>IDENTIFICATION</scope>
</reference>
<evidence type="ECO:0000256" key="4">
    <source>
        <dbReference type="ARBA" id="ARBA00022771"/>
    </source>
</evidence>
<feature type="binding site" evidence="9">
    <location>
        <position position="70"/>
    </location>
    <ligand>
        <name>Zn(2+)</name>
        <dbReference type="ChEBI" id="CHEBI:29105"/>
        <label>2</label>
    </ligand>
</feature>
<dbReference type="PROSITE" id="PS00466">
    <property type="entry name" value="ZF_TFIIS_1"/>
    <property type="match status" value="1"/>
</dbReference>
<dbReference type="SUPFAM" id="SSF57783">
    <property type="entry name" value="Zinc beta-ribbon"/>
    <property type="match status" value="1"/>
</dbReference>
<evidence type="ECO:0000313" key="14">
    <source>
        <dbReference type="Proteomes" id="UP000594263"/>
    </source>
</evidence>
<dbReference type="Gramene" id="Kaladp0055s0519.1.v1.1">
    <property type="protein sequence ID" value="Kaladp0055s0519.1.v1.1"/>
    <property type="gene ID" value="Kaladp0055s0519.v1.1"/>
</dbReference>
<evidence type="ECO:0000256" key="7">
    <source>
        <dbReference type="ARBA" id="ARBA00023242"/>
    </source>
</evidence>
<proteinExistence type="inferred from homology"/>
<dbReference type="PANTHER" id="PTHR11239:SF12">
    <property type="entry name" value="DNA-DIRECTED RNA POLYMERASE III SUBUNIT RPC10"/>
    <property type="match status" value="1"/>
</dbReference>
<dbReference type="GO" id="GO:0006386">
    <property type="term" value="P:termination of RNA polymerase III transcription"/>
    <property type="evidence" value="ECO:0007669"/>
    <property type="project" value="TreeGrafter"/>
</dbReference>
<keyword evidence="6" id="KW-0805">Transcription regulation</keyword>
<organism evidence="13 14">
    <name type="scientific">Kalanchoe fedtschenkoi</name>
    <name type="common">Lavender scallops</name>
    <name type="synonym">South American air plant</name>
    <dbReference type="NCBI Taxonomy" id="63787"/>
    <lineage>
        <taxon>Eukaryota</taxon>
        <taxon>Viridiplantae</taxon>
        <taxon>Streptophyta</taxon>
        <taxon>Embryophyta</taxon>
        <taxon>Tracheophyta</taxon>
        <taxon>Spermatophyta</taxon>
        <taxon>Magnoliopsida</taxon>
        <taxon>eudicotyledons</taxon>
        <taxon>Gunneridae</taxon>
        <taxon>Pentapetalae</taxon>
        <taxon>Saxifragales</taxon>
        <taxon>Crassulaceae</taxon>
        <taxon>Kalanchoe</taxon>
    </lineage>
</organism>
<evidence type="ECO:0000256" key="5">
    <source>
        <dbReference type="ARBA" id="ARBA00022833"/>
    </source>
</evidence>
<name>A0A7N0U6T5_KALFE</name>
<keyword evidence="8 11" id="KW-0804">Transcription</keyword>
<dbReference type="NCBIfam" id="TIGR01384">
    <property type="entry name" value="TFS_arch"/>
    <property type="match status" value="1"/>
</dbReference>
<feature type="binding site" evidence="9">
    <location>
        <position position="24"/>
    </location>
    <ligand>
        <name>Zn(2+)</name>
        <dbReference type="ChEBI" id="CHEBI:29105"/>
        <label>1</label>
    </ligand>
</feature>
<dbReference type="OMA" id="ISHHEIN"/>